<keyword evidence="7" id="KW-0479">Metal-binding</keyword>
<dbReference type="NCBIfam" id="TIGR02777">
    <property type="entry name" value="LigD_PE_dom"/>
    <property type="match status" value="1"/>
</dbReference>
<evidence type="ECO:0000256" key="15">
    <source>
        <dbReference type="ARBA" id="ARBA00023172"/>
    </source>
</evidence>
<dbReference type="InterPro" id="IPR014144">
    <property type="entry name" value="LigD_PE_domain"/>
</dbReference>
<evidence type="ECO:0000259" key="22">
    <source>
        <dbReference type="PROSITE" id="PS50160"/>
    </source>
</evidence>
<keyword evidence="5" id="KW-0548">Nucleotidyltransferase</keyword>
<keyword evidence="11" id="KW-0269">Exonuclease</keyword>
<dbReference type="CDD" id="cd07971">
    <property type="entry name" value="OBF_DNA_ligase_LigD"/>
    <property type="match status" value="1"/>
</dbReference>
<dbReference type="Gene3D" id="3.30.470.30">
    <property type="entry name" value="DNA ligase/mRNA capping enzyme"/>
    <property type="match status" value="1"/>
</dbReference>
<dbReference type="Pfam" id="PF04679">
    <property type="entry name" value="DNA_ligase_A_C"/>
    <property type="match status" value="1"/>
</dbReference>
<keyword evidence="14" id="KW-0238">DNA-binding</keyword>
<keyword evidence="17" id="KW-0464">Manganese</keyword>
<name>A0A6N0JKD6_ACHDE</name>
<dbReference type="InterPro" id="IPR033651">
    <property type="entry name" value="PaeLigD_Pol-like"/>
</dbReference>
<proteinExistence type="predicted"/>
<evidence type="ECO:0000256" key="14">
    <source>
        <dbReference type="ARBA" id="ARBA00023125"/>
    </source>
</evidence>
<dbReference type="NCBIfam" id="NF004628">
    <property type="entry name" value="PRK05972.1"/>
    <property type="match status" value="1"/>
</dbReference>
<evidence type="ECO:0000256" key="19">
    <source>
        <dbReference type="ARBA" id="ARBA00029943"/>
    </source>
</evidence>
<feature type="compositionally biased region" description="Low complexity" evidence="21">
    <location>
        <begin position="570"/>
        <end position="579"/>
    </location>
</feature>
<evidence type="ECO:0000256" key="3">
    <source>
        <dbReference type="ARBA" id="ARBA00022598"/>
    </source>
</evidence>
<feature type="compositionally biased region" description="Low complexity" evidence="21">
    <location>
        <begin position="178"/>
        <end position="230"/>
    </location>
</feature>
<dbReference type="SUPFAM" id="SSF50249">
    <property type="entry name" value="Nucleic acid-binding proteins"/>
    <property type="match status" value="1"/>
</dbReference>
<evidence type="ECO:0000256" key="10">
    <source>
        <dbReference type="ARBA" id="ARBA00022801"/>
    </source>
</evidence>
<evidence type="ECO:0000256" key="11">
    <source>
        <dbReference type="ARBA" id="ARBA00022839"/>
    </source>
</evidence>
<dbReference type="GO" id="GO:0003910">
    <property type="term" value="F:DNA ligase (ATP) activity"/>
    <property type="evidence" value="ECO:0007669"/>
    <property type="project" value="UniProtKB-EC"/>
</dbReference>
<evidence type="ECO:0000256" key="21">
    <source>
        <dbReference type="SAM" id="MobiDB-lite"/>
    </source>
</evidence>
<dbReference type="GO" id="GO:0004527">
    <property type="term" value="F:exonuclease activity"/>
    <property type="evidence" value="ECO:0007669"/>
    <property type="project" value="UniProtKB-KW"/>
</dbReference>
<keyword evidence="18" id="KW-0511">Multifunctional enzyme</keyword>
<dbReference type="GO" id="GO:0006281">
    <property type="term" value="P:DNA repair"/>
    <property type="evidence" value="ECO:0007669"/>
    <property type="project" value="UniProtKB-KW"/>
</dbReference>
<protein>
    <recommendedName>
        <fullName evidence="2">DNA ligase (ATP)</fullName>
        <ecNumber evidence="2">6.5.1.1</ecNumber>
    </recommendedName>
    <alternativeName>
        <fullName evidence="19">NHEJ DNA polymerase</fullName>
    </alternativeName>
</protein>
<feature type="region of interest" description="Disordered" evidence="21">
    <location>
        <begin position="1"/>
        <end position="31"/>
    </location>
</feature>
<dbReference type="NCBIfam" id="TIGR02779">
    <property type="entry name" value="NHEJ_ligase_lig"/>
    <property type="match status" value="1"/>
</dbReference>
<evidence type="ECO:0000256" key="17">
    <source>
        <dbReference type="ARBA" id="ARBA00023211"/>
    </source>
</evidence>
<feature type="region of interest" description="Disordered" evidence="21">
    <location>
        <begin position="173"/>
        <end position="241"/>
    </location>
</feature>
<dbReference type="GO" id="GO:0005524">
    <property type="term" value="F:ATP binding"/>
    <property type="evidence" value="ECO:0007669"/>
    <property type="project" value="UniProtKB-KW"/>
</dbReference>
<dbReference type="PANTHER" id="PTHR42705">
    <property type="entry name" value="BIFUNCTIONAL NON-HOMOLOGOUS END JOINING PROTEIN LIGD"/>
    <property type="match status" value="1"/>
</dbReference>
<accession>A0A6N0JKD6</accession>
<dbReference type="Gene3D" id="3.30.1490.70">
    <property type="match status" value="1"/>
</dbReference>
<keyword evidence="8" id="KW-0547">Nucleotide-binding</keyword>
<dbReference type="InterPro" id="IPR012310">
    <property type="entry name" value="DNA_ligase_ATP-dep_cent"/>
</dbReference>
<organism evidence="23 24">
    <name type="scientific">Achromobacter denitrificans</name>
    <name type="common">Alcaligenes denitrificans</name>
    <dbReference type="NCBI Taxonomy" id="32002"/>
    <lineage>
        <taxon>Bacteria</taxon>
        <taxon>Pseudomonadati</taxon>
        <taxon>Pseudomonadota</taxon>
        <taxon>Betaproteobacteria</taxon>
        <taxon>Burkholderiales</taxon>
        <taxon>Alcaligenaceae</taxon>
        <taxon>Achromobacter</taxon>
    </lineage>
</organism>
<sequence>MSEPLAQYRKKRDFTGTREPAGKAPAASAAGPLSFVVQRHQARALHYDFRLELDGVLVSWAVPKGPSRDPDVKRLAIKVEDHPVEYGKFEGDIPKGHYGAGHVDIWDHGSWTPDGDPRRGLAKGHLRFTLRGGTLKGAWALLRLGKEDNQWLLRKLDDEDAVEGDDAEAALARRGRASAKSAAAKSTASRSAATKSASGKSASTKAASAKAPATKSTSTESTSGKSGSAKAAKRARSAGRRAALPAMLEPQLATLVDAPPQGPGWSYEVKYDGYRILCRFAQGRARLVSRSGKDWTARMAALADALGALDLPDGWMDGEVVCLDERGISDFQLLQNALDGRTADLSFMAFDLPWWDGEDLRALPLSERQSRLEAVLAGLPDGAPLLMTQRLEVADGTEGRAAWSEACRLSLEGLICKRLDSAYVAGRGSAWLKLKCRPRQEYVIGGYTSPAGSRKHFGALLVGLRKGRKLAYAGRVGTGFTAATLASLYKKLHALETDASPFAGPLPGPGRYGQSAGDVHWVKPELVAEIRYASVTQDQLLRQASFVGLREDKPASEVGGETPAPPPGSAKPKAAGDKAGNTRITHPGRVIIHDPDTTKLDLARYYEAAGPLILPHLQGRRIALLRCPDGTDATCFFQKHISGRLPEGLERDGEHLLIGSVEGVLALVQRGVIEFHTWGGRAPRPDEPDRITIDLDPGPDVPWKTVAEGAQLARGLMQEIGLAPFLKTTGGKGLHLVAPIRPEQPWDTVKGLARALADELARVIPERYTSNMSKARRQGRIFVDYLRNGNGATAIAAFSARARAGAPVSMPVAWEILDSGEDLRGPAYNIRNAVALARDRGDPWRDYEAARKTVGPRMLKKLGL</sequence>
<reference evidence="23 24" key="1">
    <citation type="submission" date="2020-05" db="EMBL/GenBank/DDBJ databases">
        <title>FDA dAtabase for Regulatory Grade micrObial Sequences (FDA-ARGOS): Supporting development and validation of Infectious Disease Dx tests.</title>
        <authorList>
            <person name="Sproer C."/>
            <person name="Gronow S."/>
            <person name="Severitt S."/>
            <person name="Schroder I."/>
            <person name="Tallon L."/>
            <person name="Sadzewicz L."/>
            <person name="Zhao X."/>
            <person name="Vavikolanu K."/>
            <person name="Mehta A."/>
            <person name="Aluvathingal J."/>
            <person name="Nadendla S."/>
            <person name="Myers T."/>
            <person name="Yan Y."/>
            <person name="Sichtig H."/>
        </authorList>
    </citation>
    <scope>NUCLEOTIDE SEQUENCE [LARGE SCALE GENOMIC DNA]</scope>
    <source>
        <strain evidence="23 24">FDAARGOS_787</strain>
    </source>
</reference>
<dbReference type="Gene3D" id="2.40.50.140">
    <property type="entry name" value="Nucleic acid-binding proteins"/>
    <property type="match status" value="1"/>
</dbReference>
<dbReference type="InterPro" id="IPR014145">
    <property type="entry name" value="LigD_pol_dom"/>
</dbReference>
<evidence type="ECO:0000256" key="12">
    <source>
        <dbReference type="ARBA" id="ARBA00022840"/>
    </source>
</evidence>
<dbReference type="CDD" id="cd04862">
    <property type="entry name" value="PaeLigD_Pol_like"/>
    <property type="match status" value="1"/>
</dbReference>
<dbReference type="Pfam" id="PF13298">
    <property type="entry name" value="LigD_N"/>
    <property type="match status" value="1"/>
</dbReference>
<keyword evidence="4" id="KW-0808">Transferase</keyword>
<evidence type="ECO:0000256" key="6">
    <source>
        <dbReference type="ARBA" id="ARBA00022722"/>
    </source>
</evidence>
<evidence type="ECO:0000256" key="20">
    <source>
        <dbReference type="ARBA" id="ARBA00034003"/>
    </source>
</evidence>
<dbReference type="Pfam" id="PF01068">
    <property type="entry name" value="DNA_ligase_A_M"/>
    <property type="match status" value="1"/>
</dbReference>
<comment type="cofactor">
    <cofactor evidence="1">
        <name>Mn(2+)</name>
        <dbReference type="ChEBI" id="CHEBI:29035"/>
    </cofactor>
</comment>
<dbReference type="RefSeq" id="WP_174716354.1">
    <property type="nucleotide sequence ID" value="NZ_CP054569.1"/>
</dbReference>
<dbReference type="EC" id="6.5.1.1" evidence="2"/>
<dbReference type="PROSITE" id="PS50160">
    <property type="entry name" value="DNA_LIGASE_A3"/>
    <property type="match status" value="1"/>
</dbReference>
<evidence type="ECO:0000256" key="4">
    <source>
        <dbReference type="ARBA" id="ARBA00022679"/>
    </source>
</evidence>
<evidence type="ECO:0000256" key="13">
    <source>
        <dbReference type="ARBA" id="ARBA00022932"/>
    </source>
</evidence>
<evidence type="ECO:0000313" key="24">
    <source>
        <dbReference type="Proteomes" id="UP000509782"/>
    </source>
</evidence>
<keyword evidence="6" id="KW-0540">Nuclease</keyword>
<dbReference type="InterPro" id="IPR014143">
    <property type="entry name" value="NHEJ_ligase_prk"/>
</dbReference>
<evidence type="ECO:0000256" key="5">
    <source>
        <dbReference type="ARBA" id="ARBA00022695"/>
    </source>
</evidence>
<keyword evidence="9" id="KW-0227">DNA damage</keyword>
<keyword evidence="15" id="KW-0233">DNA recombination</keyword>
<evidence type="ECO:0000256" key="7">
    <source>
        <dbReference type="ARBA" id="ARBA00022723"/>
    </source>
</evidence>
<dbReference type="PANTHER" id="PTHR42705:SF2">
    <property type="entry name" value="BIFUNCTIONAL NON-HOMOLOGOUS END JOINING PROTEIN LIGD"/>
    <property type="match status" value="1"/>
</dbReference>
<dbReference type="Gene3D" id="3.90.920.10">
    <property type="entry name" value="DNA primase, PRIM domain"/>
    <property type="match status" value="1"/>
</dbReference>
<dbReference type="SUPFAM" id="SSF56091">
    <property type="entry name" value="DNA ligase/mRNA capping enzyme, catalytic domain"/>
    <property type="match status" value="1"/>
</dbReference>
<evidence type="ECO:0000256" key="1">
    <source>
        <dbReference type="ARBA" id="ARBA00001936"/>
    </source>
</evidence>
<dbReference type="GO" id="GO:0003887">
    <property type="term" value="F:DNA-directed DNA polymerase activity"/>
    <property type="evidence" value="ECO:0007669"/>
    <property type="project" value="UniProtKB-KW"/>
</dbReference>
<evidence type="ECO:0000256" key="16">
    <source>
        <dbReference type="ARBA" id="ARBA00023204"/>
    </source>
</evidence>
<keyword evidence="3 23" id="KW-0436">Ligase</keyword>
<dbReference type="CDD" id="cd07906">
    <property type="entry name" value="Adenylation_DNA_ligase_LigD_LigC"/>
    <property type="match status" value="1"/>
</dbReference>
<comment type="catalytic activity">
    <reaction evidence="20">
        <text>ATP + (deoxyribonucleotide)n-3'-hydroxyl + 5'-phospho-(deoxyribonucleotide)m = (deoxyribonucleotide)n+m + AMP + diphosphate.</text>
        <dbReference type="EC" id="6.5.1.1"/>
    </reaction>
</comment>
<dbReference type="Proteomes" id="UP000509782">
    <property type="component" value="Chromosome"/>
</dbReference>
<gene>
    <name evidence="23" type="primary">ligD</name>
    <name evidence="23" type="ORF">FOC81_12745</name>
</gene>
<dbReference type="GO" id="GO:0006310">
    <property type="term" value="P:DNA recombination"/>
    <property type="evidence" value="ECO:0007669"/>
    <property type="project" value="UniProtKB-KW"/>
</dbReference>
<dbReference type="InterPro" id="IPR012340">
    <property type="entry name" value="NA-bd_OB-fold"/>
</dbReference>
<dbReference type="GO" id="GO:0003677">
    <property type="term" value="F:DNA binding"/>
    <property type="evidence" value="ECO:0007669"/>
    <property type="project" value="UniProtKB-KW"/>
</dbReference>
<dbReference type="InterPro" id="IPR014146">
    <property type="entry name" value="LigD_ligase_dom"/>
</dbReference>
<dbReference type="InterPro" id="IPR012309">
    <property type="entry name" value="DNA_ligase_ATP-dep_C"/>
</dbReference>
<keyword evidence="10" id="KW-0378">Hydrolase</keyword>
<keyword evidence="12" id="KW-0067">ATP-binding</keyword>
<dbReference type="EMBL" id="CP054569">
    <property type="protein sequence ID" value="QKQ47513.1"/>
    <property type="molecule type" value="Genomic_DNA"/>
</dbReference>
<feature type="domain" description="ATP-dependent DNA ligase family profile" evidence="22">
    <location>
        <begin position="338"/>
        <end position="435"/>
    </location>
</feature>
<evidence type="ECO:0000313" key="23">
    <source>
        <dbReference type="EMBL" id="QKQ47513.1"/>
    </source>
</evidence>
<keyword evidence="13" id="KW-0239">DNA-directed DNA polymerase</keyword>
<dbReference type="NCBIfam" id="TIGR02778">
    <property type="entry name" value="ligD_pol"/>
    <property type="match status" value="1"/>
</dbReference>
<evidence type="ECO:0000256" key="18">
    <source>
        <dbReference type="ARBA" id="ARBA00023268"/>
    </source>
</evidence>
<dbReference type="GO" id="GO:0046872">
    <property type="term" value="F:metal ion binding"/>
    <property type="evidence" value="ECO:0007669"/>
    <property type="project" value="UniProtKB-KW"/>
</dbReference>
<feature type="compositionally biased region" description="Low complexity" evidence="21">
    <location>
        <begin position="22"/>
        <end position="31"/>
    </location>
</feature>
<evidence type="ECO:0000256" key="8">
    <source>
        <dbReference type="ARBA" id="ARBA00022741"/>
    </source>
</evidence>
<evidence type="ECO:0000256" key="2">
    <source>
        <dbReference type="ARBA" id="ARBA00012727"/>
    </source>
</evidence>
<feature type="region of interest" description="Disordered" evidence="21">
    <location>
        <begin position="551"/>
        <end position="585"/>
    </location>
</feature>
<dbReference type="AlphaFoldDB" id="A0A6N0JKD6"/>
<dbReference type="Pfam" id="PF21686">
    <property type="entry name" value="LigD_Prim-Pol"/>
    <property type="match status" value="1"/>
</dbReference>
<dbReference type="NCBIfam" id="TIGR02776">
    <property type="entry name" value="NHEJ_ligase_prk"/>
    <property type="match status" value="1"/>
</dbReference>
<dbReference type="InterPro" id="IPR052171">
    <property type="entry name" value="NHEJ_LigD"/>
</dbReference>
<keyword evidence="16" id="KW-0234">DNA repair</keyword>
<evidence type="ECO:0000256" key="9">
    <source>
        <dbReference type="ARBA" id="ARBA00022763"/>
    </source>
</evidence>